<dbReference type="GO" id="GO:0004497">
    <property type="term" value="F:monooxygenase activity"/>
    <property type="evidence" value="ECO:0007669"/>
    <property type="project" value="UniProtKB-KW"/>
</dbReference>
<dbReference type="Pfam" id="PF00067">
    <property type="entry name" value="p450"/>
    <property type="match status" value="1"/>
</dbReference>
<dbReference type="GO" id="GO:0005506">
    <property type="term" value="F:iron ion binding"/>
    <property type="evidence" value="ECO:0007669"/>
    <property type="project" value="InterPro"/>
</dbReference>
<dbReference type="InterPro" id="IPR002401">
    <property type="entry name" value="Cyt_P450_E_grp-I"/>
</dbReference>
<proteinExistence type="inferred from homology"/>
<sequence>MTSDATRPGRRPPGPGGNPIAGQWRFLRDPLGFLERAHRDHGDLVRLPLIGAPVAAFGPDEAGAVAEGLGERVEIDGGGGVDLPPRDSVQGRGVLNSTGAEHALYRRICHRALGGRSLASYSAIAADETERLLASWSPGDRLDLVPVATGLTKRIFKRYMVGADPALRSPAADAAVDLYIDVLESTPRRLASTFLPVDVPGLAQRRKLRTALEAVDTEIDAIAAGRAQPPDHPLALALLEETDRADLPRDPGLVRDFMLQLHFAGLTSLASAVVWALLLLSLHPDRARTLLDELRGAVGGRVPVPADVKSLPYLEAVLDETMRLYPAAAWEVKRTVGPLEVGGTLLPSGTALMLVPWVTQRGESFPDPLEFRPERFLGRADYPSGAFQPWGTGERSCIGKQLARNAFRSIVGGITQRFRLELEPGQRIDPDPGLLGNRVLPRPGVRVVLAAQDGVAGRAPAVVRGSVVGAVPGPRRRS</sequence>
<keyword evidence="4" id="KW-0560">Oxidoreductase</keyword>
<dbReference type="Proteomes" id="UP000199623">
    <property type="component" value="Unassembled WGS sequence"/>
</dbReference>
<dbReference type="InterPro" id="IPR001128">
    <property type="entry name" value="Cyt_P450"/>
</dbReference>
<dbReference type="SUPFAM" id="SSF48264">
    <property type="entry name" value="Cytochrome P450"/>
    <property type="match status" value="1"/>
</dbReference>
<evidence type="ECO:0000256" key="3">
    <source>
        <dbReference type="PIRSR" id="PIRSR602401-1"/>
    </source>
</evidence>
<evidence type="ECO:0000256" key="1">
    <source>
        <dbReference type="ARBA" id="ARBA00001971"/>
    </source>
</evidence>
<dbReference type="GO" id="GO:0020037">
    <property type="term" value="F:heme binding"/>
    <property type="evidence" value="ECO:0007669"/>
    <property type="project" value="InterPro"/>
</dbReference>
<evidence type="ECO:0000256" key="2">
    <source>
        <dbReference type="ARBA" id="ARBA00010617"/>
    </source>
</evidence>
<evidence type="ECO:0000313" key="7">
    <source>
        <dbReference type="Proteomes" id="UP000199623"/>
    </source>
</evidence>
<keyword evidence="4" id="KW-0503">Monooxygenase</keyword>
<dbReference type="STRING" id="200378.SAMN05216553_11934"/>
<feature type="binding site" description="axial binding residue" evidence="3">
    <location>
        <position position="397"/>
    </location>
    <ligand>
        <name>heme</name>
        <dbReference type="ChEBI" id="CHEBI:30413"/>
    </ligand>
    <ligandPart>
        <name>Fe</name>
        <dbReference type="ChEBI" id="CHEBI:18248"/>
    </ligandPart>
</feature>
<dbReference type="PRINTS" id="PR00463">
    <property type="entry name" value="EP450I"/>
</dbReference>
<dbReference type="PROSITE" id="PS00086">
    <property type="entry name" value="CYTOCHROME_P450"/>
    <property type="match status" value="1"/>
</dbReference>
<comment type="similarity">
    <text evidence="2 4">Belongs to the cytochrome P450 family.</text>
</comment>
<dbReference type="PANTHER" id="PTHR24305">
    <property type="entry name" value="CYTOCHROME P450"/>
    <property type="match status" value="1"/>
</dbReference>
<dbReference type="InterPro" id="IPR017972">
    <property type="entry name" value="Cyt_P450_CS"/>
</dbReference>
<dbReference type="PRINTS" id="PR00385">
    <property type="entry name" value="P450"/>
</dbReference>
<dbReference type="EMBL" id="FNCC01000019">
    <property type="protein sequence ID" value="SDH31673.1"/>
    <property type="molecule type" value="Genomic_DNA"/>
</dbReference>
<accession>A0A1G8BF73</accession>
<organism evidence="6 7">
    <name type="scientific">Lentzea fradiae</name>
    <dbReference type="NCBI Taxonomy" id="200378"/>
    <lineage>
        <taxon>Bacteria</taxon>
        <taxon>Bacillati</taxon>
        <taxon>Actinomycetota</taxon>
        <taxon>Actinomycetes</taxon>
        <taxon>Pseudonocardiales</taxon>
        <taxon>Pseudonocardiaceae</taxon>
        <taxon>Lentzea</taxon>
    </lineage>
</organism>
<evidence type="ECO:0000313" key="6">
    <source>
        <dbReference type="EMBL" id="SDH31673.1"/>
    </source>
</evidence>
<evidence type="ECO:0000256" key="5">
    <source>
        <dbReference type="SAM" id="MobiDB-lite"/>
    </source>
</evidence>
<keyword evidence="3 4" id="KW-0349">Heme</keyword>
<dbReference type="RefSeq" id="WP_176947068.1">
    <property type="nucleotide sequence ID" value="NZ_FNCC01000019.1"/>
</dbReference>
<dbReference type="InterPro" id="IPR036396">
    <property type="entry name" value="Cyt_P450_sf"/>
</dbReference>
<dbReference type="Gene3D" id="1.10.630.10">
    <property type="entry name" value="Cytochrome P450"/>
    <property type="match status" value="1"/>
</dbReference>
<dbReference type="GO" id="GO:0016705">
    <property type="term" value="F:oxidoreductase activity, acting on paired donors, with incorporation or reduction of molecular oxygen"/>
    <property type="evidence" value="ECO:0007669"/>
    <property type="project" value="InterPro"/>
</dbReference>
<evidence type="ECO:0000256" key="4">
    <source>
        <dbReference type="RuleBase" id="RU000461"/>
    </source>
</evidence>
<keyword evidence="3 4" id="KW-0479">Metal-binding</keyword>
<dbReference type="AlphaFoldDB" id="A0A1G8BF73"/>
<reference evidence="7" key="1">
    <citation type="submission" date="2016-10" db="EMBL/GenBank/DDBJ databases">
        <authorList>
            <person name="Varghese N."/>
            <person name="Submissions S."/>
        </authorList>
    </citation>
    <scope>NUCLEOTIDE SEQUENCE [LARGE SCALE GENOMIC DNA]</scope>
    <source>
        <strain evidence="7">CGMCC 4.3506</strain>
    </source>
</reference>
<dbReference type="InterPro" id="IPR050121">
    <property type="entry name" value="Cytochrome_P450_monoxygenase"/>
</dbReference>
<keyword evidence="3 4" id="KW-0408">Iron</keyword>
<feature type="region of interest" description="Disordered" evidence="5">
    <location>
        <begin position="1"/>
        <end position="22"/>
    </location>
</feature>
<gene>
    <name evidence="6" type="ORF">SAMN05216553_11934</name>
</gene>
<protein>
    <submittedName>
        <fullName evidence="6">Cytochrome P450</fullName>
    </submittedName>
</protein>
<keyword evidence="7" id="KW-1185">Reference proteome</keyword>
<name>A0A1G8BF73_9PSEU</name>
<dbReference type="PANTHER" id="PTHR24305:SF166">
    <property type="entry name" value="CYTOCHROME P450 12A4, MITOCHONDRIAL-RELATED"/>
    <property type="match status" value="1"/>
</dbReference>
<comment type="cofactor">
    <cofactor evidence="1 3">
        <name>heme</name>
        <dbReference type="ChEBI" id="CHEBI:30413"/>
    </cofactor>
</comment>